<dbReference type="AlphaFoldDB" id="A0A8H7RF60"/>
<name>A0A8H7RF60_9FUNG</name>
<protein>
    <submittedName>
        <fullName evidence="1">Uncharacterized protein</fullName>
    </submittedName>
</protein>
<proteinExistence type="predicted"/>
<sequence length="182" mass="21177">MPSLTSLLFNHNQNNNNKQEHLCCSCGCHNHHQNHHTNNISEETSTIILSPTRWFPRIRRRSSSASSCTSLFEENNTSSANSSRRASAEYIHEIEDKQIDEFEHLYRLAVDEMAYAIESQGSIYYSGDLITTTEAVNNCLDRFQQLMQTLHSDRSHKFQQEWTDILFELRSRLDSLPFDFSE</sequence>
<dbReference type="EMBL" id="JAEPRC010000111">
    <property type="protein sequence ID" value="KAG2208588.1"/>
    <property type="molecule type" value="Genomic_DNA"/>
</dbReference>
<evidence type="ECO:0000313" key="2">
    <source>
        <dbReference type="Proteomes" id="UP000650833"/>
    </source>
</evidence>
<organism evidence="1 2">
    <name type="scientific">Mucor plumbeus</name>
    <dbReference type="NCBI Taxonomy" id="97098"/>
    <lineage>
        <taxon>Eukaryota</taxon>
        <taxon>Fungi</taxon>
        <taxon>Fungi incertae sedis</taxon>
        <taxon>Mucoromycota</taxon>
        <taxon>Mucoromycotina</taxon>
        <taxon>Mucoromycetes</taxon>
        <taxon>Mucorales</taxon>
        <taxon>Mucorineae</taxon>
        <taxon>Mucoraceae</taxon>
        <taxon>Mucor</taxon>
    </lineage>
</organism>
<keyword evidence="2" id="KW-1185">Reference proteome</keyword>
<comment type="caution">
    <text evidence="1">The sequence shown here is derived from an EMBL/GenBank/DDBJ whole genome shotgun (WGS) entry which is preliminary data.</text>
</comment>
<gene>
    <name evidence="1" type="ORF">INT46_004923</name>
</gene>
<dbReference type="Proteomes" id="UP000650833">
    <property type="component" value="Unassembled WGS sequence"/>
</dbReference>
<reference evidence="1" key="1">
    <citation type="submission" date="2020-12" db="EMBL/GenBank/DDBJ databases">
        <title>Metabolic potential, ecology and presence of endohyphal bacteria is reflected in genomic diversity of Mucoromycotina.</title>
        <authorList>
            <person name="Muszewska A."/>
            <person name="Okrasinska A."/>
            <person name="Steczkiewicz K."/>
            <person name="Drgas O."/>
            <person name="Orlowska M."/>
            <person name="Perlinska-Lenart U."/>
            <person name="Aleksandrzak-Piekarczyk T."/>
            <person name="Szatraj K."/>
            <person name="Zielenkiewicz U."/>
            <person name="Pilsyk S."/>
            <person name="Malc E."/>
            <person name="Mieczkowski P."/>
            <person name="Kruszewska J.S."/>
            <person name="Biernat P."/>
            <person name="Pawlowska J."/>
        </authorList>
    </citation>
    <scope>NUCLEOTIDE SEQUENCE</scope>
    <source>
        <strain evidence="1">CBS 226.32</strain>
    </source>
</reference>
<evidence type="ECO:0000313" key="1">
    <source>
        <dbReference type="EMBL" id="KAG2208588.1"/>
    </source>
</evidence>
<dbReference type="OrthoDB" id="273230at2759"/>
<accession>A0A8H7RF60</accession>